<reference evidence="15 16" key="1">
    <citation type="submission" date="2020-06" db="EMBL/GenBank/DDBJ databases">
        <title>Genome sequence of 2 isolates from Red Sea Mangroves.</title>
        <authorList>
            <person name="Sefrji F."/>
            <person name="Michoud G."/>
            <person name="Merlino G."/>
            <person name="Daffonchio D."/>
        </authorList>
    </citation>
    <scope>NUCLEOTIDE SEQUENCE [LARGE SCALE GENOMIC DNA]</scope>
    <source>
        <strain evidence="15 16">R1DC25</strain>
    </source>
</reference>
<dbReference type="InterPro" id="IPR019811">
    <property type="entry name" value="HDH_CS"/>
</dbReference>
<dbReference type="PIRSF" id="PIRSF000098">
    <property type="entry name" value="Homoser_dehydrog"/>
    <property type="match status" value="1"/>
</dbReference>
<dbReference type="SUPFAM" id="SSF55021">
    <property type="entry name" value="ACT-like"/>
    <property type="match status" value="1"/>
</dbReference>
<dbReference type="FunFam" id="3.30.360.10:FF:000005">
    <property type="entry name" value="Homoserine dehydrogenase"/>
    <property type="match status" value="1"/>
</dbReference>
<dbReference type="Proteomes" id="UP000593594">
    <property type="component" value="Chromosome"/>
</dbReference>
<dbReference type="KEGG" id="kmn:HW532_03060"/>
<feature type="binding site" evidence="12">
    <location>
        <position position="107"/>
    </location>
    <ligand>
        <name>NADPH</name>
        <dbReference type="ChEBI" id="CHEBI:57783"/>
    </ligand>
</feature>
<organism evidence="15 16">
    <name type="scientific">Kaustia mangrovi</name>
    <dbReference type="NCBI Taxonomy" id="2593653"/>
    <lineage>
        <taxon>Bacteria</taxon>
        <taxon>Pseudomonadati</taxon>
        <taxon>Pseudomonadota</taxon>
        <taxon>Alphaproteobacteria</taxon>
        <taxon>Hyphomicrobiales</taxon>
        <taxon>Parvibaculaceae</taxon>
        <taxon>Kaustia</taxon>
    </lineage>
</organism>
<evidence type="ECO:0000256" key="2">
    <source>
        <dbReference type="ARBA" id="ARBA00005062"/>
    </source>
</evidence>
<dbReference type="SUPFAM" id="SSF55347">
    <property type="entry name" value="Glyceraldehyde-3-phosphate dehydrogenase-like, C-terminal domain"/>
    <property type="match status" value="1"/>
</dbReference>
<evidence type="ECO:0000256" key="11">
    <source>
        <dbReference type="PIRSR" id="PIRSR000098-1"/>
    </source>
</evidence>
<dbReference type="PANTHER" id="PTHR43331:SF1">
    <property type="entry name" value="HOMOSERINE DEHYDROGENASE"/>
    <property type="match status" value="1"/>
</dbReference>
<evidence type="ECO:0000256" key="5">
    <source>
        <dbReference type="ARBA" id="ARBA00013376"/>
    </source>
</evidence>
<dbReference type="Pfam" id="PF03447">
    <property type="entry name" value="NAD_binding_3"/>
    <property type="match status" value="1"/>
</dbReference>
<dbReference type="Gene3D" id="3.30.360.10">
    <property type="entry name" value="Dihydrodipicolinate Reductase, domain 2"/>
    <property type="match status" value="1"/>
</dbReference>
<dbReference type="InterPro" id="IPR001342">
    <property type="entry name" value="HDH_cat"/>
</dbReference>
<dbReference type="InterPro" id="IPR002912">
    <property type="entry name" value="ACT_dom"/>
</dbReference>
<evidence type="ECO:0000256" key="3">
    <source>
        <dbReference type="ARBA" id="ARBA00006753"/>
    </source>
</evidence>
<evidence type="ECO:0000313" key="15">
    <source>
        <dbReference type="EMBL" id="QPC41780.1"/>
    </source>
</evidence>
<dbReference type="GO" id="GO:0009086">
    <property type="term" value="P:methionine biosynthetic process"/>
    <property type="evidence" value="ECO:0007669"/>
    <property type="project" value="UniProtKB-KW"/>
</dbReference>
<keyword evidence="16" id="KW-1185">Reference proteome</keyword>
<name>A0A7S8C1R5_9HYPH</name>
<feature type="domain" description="ACT" evidence="14">
    <location>
        <begin position="351"/>
        <end position="435"/>
    </location>
</feature>
<feature type="active site" description="Proton donor" evidence="11">
    <location>
        <position position="207"/>
    </location>
</feature>
<dbReference type="Gene3D" id="3.40.50.720">
    <property type="entry name" value="NAD(P)-binding Rossmann-like Domain"/>
    <property type="match status" value="1"/>
</dbReference>
<evidence type="ECO:0000256" key="12">
    <source>
        <dbReference type="PIRSR" id="PIRSR000098-2"/>
    </source>
</evidence>
<dbReference type="UniPathway" id="UPA00051">
    <property type="reaction ID" value="UER00465"/>
</dbReference>
<keyword evidence="6" id="KW-0028">Amino-acid biosynthesis</keyword>
<dbReference type="InterPro" id="IPR005106">
    <property type="entry name" value="Asp/hSer_DH_NAD-bd"/>
</dbReference>
<dbReference type="PROSITE" id="PS01042">
    <property type="entry name" value="HOMOSER_DHGENASE"/>
    <property type="match status" value="1"/>
</dbReference>
<dbReference type="InterPro" id="IPR016204">
    <property type="entry name" value="HDH"/>
</dbReference>
<dbReference type="Pfam" id="PF00742">
    <property type="entry name" value="Homoserine_dh"/>
    <property type="match status" value="1"/>
</dbReference>
<dbReference type="InterPro" id="IPR036291">
    <property type="entry name" value="NAD(P)-bd_dom_sf"/>
</dbReference>
<gene>
    <name evidence="15" type="ORF">HW532_03060</name>
</gene>
<proteinExistence type="inferred from homology"/>
<evidence type="ECO:0000256" key="6">
    <source>
        <dbReference type="ARBA" id="ARBA00022605"/>
    </source>
</evidence>
<dbReference type="SUPFAM" id="SSF51735">
    <property type="entry name" value="NAD(P)-binding Rossmann-fold domains"/>
    <property type="match status" value="1"/>
</dbReference>
<evidence type="ECO:0000259" key="14">
    <source>
        <dbReference type="PROSITE" id="PS51671"/>
    </source>
</evidence>
<feature type="binding site" evidence="12">
    <location>
        <position position="192"/>
    </location>
    <ligand>
        <name>L-homoserine</name>
        <dbReference type="ChEBI" id="CHEBI:57476"/>
    </ligand>
</feature>
<evidence type="ECO:0000256" key="7">
    <source>
        <dbReference type="ARBA" id="ARBA00022697"/>
    </source>
</evidence>
<accession>A0A7S8C1R5</accession>
<comment type="pathway">
    <text evidence="2">Amino-acid biosynthesis; L-methionine biosynthesis via de novo pathway; L-homoserine from L-aspartate: step 3/3.</text>
</comment>
<dbReference type="NCBIfam" id="NF004976">
    <property type="entry name" value="PRK06349.1"/>
    <property type="match status" value="1"/>
</dbReference>
<comment type="pathway">
    <text evidence="1">Amino-acid biosynthesis; L-threonine biosynthesis; L-threonine from L-aspartate: step 3/5.</text>
</comment>
<dbReference type="GO" id="GO:0050661">
    <property type="term" value="F:NADP binding"/>
    <property type="evidence" value="ECO:0007669"/>
    <property type="project" value="InterPro"/>
</dbReference>
<dbReference type="CDD" id="cd04881">
    <property type="entry name" value="ACT_HSDH-Hom"/>
    <property type="match status" value="1"/>
</dbReference>
<evidence type="ECO:0000256" key="9">
    <source>
        <dbReference type="ARBA" id="ARBA00023002"/>
    </source>
</evidence>
<protein>
    <recommendedName>
        <fullName evidence="5">Homoserine dehydrogenase</fullName>
        <ecNumber evidence="4">1.1.1.3</ecNumber>
    </recommendedName>
</protein>
<dbReference type="RefSeq" id="WP_213163007.1">
    <property type="nucleotide sequence ID" value="NZ_CP058214.1"/>
</dbReference>
<evidence type="ECO:0000256" key="10">
    <source>
        <dbReference type="ARBA" id="ARBA00023167"/>
    </source>
</evidence>
<dbReference type="Gene3D" id="3.30.70.260">
    <property type="match status" value="1"/>
</dbReference>
<dbReference type="InterPro" id="IPR045865">
    <property type="entry name" value="ACT-like_dom_sf"/>
</dbReference>
<comment type="similarity">
    <text evidence="3 13">Belongs to the homoserine dehydrogenase family.</text>
</comment>
<evidence type="ECO:0000256" key="13">
    <source>
        <dbReference type="RuleBase" id="RU004171"/>
    </source>
</evidence>
<dbReference type="PROSITE" id="PS51671">
    <property type="entry name" value="ACT"/>
    <property type="match status" value="1"/>
</dbReference>
<evidence type="ECO:0000313" key="16">
    <source>
        <dbReference type="Proteomes" id="UP000593594"/>
    </source>
</evidence>
<dbReference type="PANTHER" id="PTHR43331">
    <property type="entry name" value="HOMOSERINE DEHYDROGENASE"/>
    <property type="match status" value="1"/>
</dbReference>
<sequence>MTNALRLGIAGLGTVGTGVVKLLSADADRLAMRIGRPLEITGVSARDRTKDRGIDLDGIAWHDDPVALARADNVDMFVELMGGEGDPAKAAVETALKAGKHVVTANKALLAHHGTALARLAEDGGVGLNYEAAVAGGIPIVKTVRESLAGNRIARVFGIMNGTCNFILTMMENEGVSFAEALAEAQRLGYAEADPTFDVGGLDTAHKLAILSALAFGTEVSVSSVYVEGIEHITRQDIRAARDLGFRIKLLGVGVETDSGVEQRVHPTLVPMDSPIADVQGVFNAVGVTGDFVGDLMLEGQGAGAFATASSVASDIVDIARGHVAAPFGAPATALKPYRRARMRAHEGGYYVALELYDRIGAVAAVAQRMAEQGISLDSIVQRADLAEPNGASAKGEQTRPVIMITHDTLEKSMREALANIDAGGHTARPSRMIRIERF</sequence>
<feature type="binding site" evidence="12">
    <location>
        <begin position="10"/>
        <end position="17"/>
    </location>
    <ligand>
        <name>NADP(+)</name>
        <dbReference type="ChEBI" id="CHEBI:58349"/>
    </ligand>
</feature>
<evidence type="ECO:0000256" key="4">
    <source>
        <dbReference type="ARBA" id="ARBA00013213"/>
    </source>
</evidence>
<dbReference type="AlphaFoldDB" id="A0A7S8C1R5"/>
<dbReference type="EC" id="1.1.1.3" evidence="4"/>
<keyword evidence="7" id="KW-0791">Threonine biosynthesis</keyword>
<keyword evidence="10" id="KW-0486">Methionine biosynthesis</keyword>
<dbReference type="GO" id="GO:0004412">
    <property type="term" value="F:homoserine dehydrogenase activity"/>
    <property type="evidence" value="ECO:0007669"/>
    <property type="project" value="UniProtKB-EC"/>
</dbReference>
<evidence type="ECO:0000256" key="8">
    <source>
        <dbReference type="ARBA" id="ARBA00022857"/>
    </source>
</evidence>
<keyword evidence="8 12" id="KW-0521">NADP</keyword>
<dbReference type="GO" id="GO:0009088">
    <property type="term" value="P:threonine biosynthetic process"/>
    <property type="evidence" value="ECO:0007669"/>
    <property type="project" value="UniProtKB-UniPathway"/>
</dbReference>
<dbReference type="EMBL" id="CP058214">
    <property type="protein sequence ID" value="QPC41780.1"/>
    <property type="molecule type" value="Genomic_DNA"/>
</dbReference>
<keyword evidence="9" id="KW-0560">Oxidoreductase</keyword>
<evidence type="ECO:0000256" key="1">
    <source>
        <dbReference type="ARBA" id="ARBA00005056"/>
    </source>
</evidence>
<dbReference type="UniPathway" id="UPA00050">
    <property type="reaction ID" value="UER00063"/>
</dbReference>